<protein>
    <submittedName>
        <fullName evidence="6">12927_t:CDS:1</fullName>
    </submittedName>
</protein>
<reference evidence="6" key="1">
    <citation type="submission" date="2021-06" db="EMBL/GenBank/DDBJ databases">
        <authorList>
            <person name="Kallberg Y."/>
            <person name="Tangrot J."/>
            <person name="Rosling A."/>
        </authorList>
    </citation>
    <scope>NUCLEOTIDE SEQUENCE</scope>
    <source>
        <strain evidence="6">FL130A</strain>
    </source>
</reference>
<keyword evidence="7" id="KW-1185">Reference proteome</keyword>
<evidence type="ECO:0000313" key="7">
    <source>
        <dbReference type="Proteomes" id="UP000789508"/>
    </source>
</evidence>
<evidence type="ECO:0000256" key="4">
    <source>
        <dbReference type="SAM" id="Coils"/>
    </source>
</evidence>
<dbReference type="EMBL" id="CAJVPS010033264">
    <property type="protein sequence ID" value="CAG8736896.1"/>
    <property type="molecule type" value="Genomic_DNA"/>
</dbReference>
<evidence type="ECO:0000256" key="2">
    <source>
        <dbReference type="ARBA" id="ARBA00022840"/>
    </source>
</evidence>
<dbReference type="Proteomes" id="UP000789508">
    <property type="component" value="Unassembled WGS sequence"/>
</dbReference>
<dbReference type="AlphaFoldDB" id="A0A9N9IIA1"/>
<feature type="non-terminal residue" evidence="6">
    <location>
        <position position="366"/>
    </location>
</feature>
<gene>
    <name evidence="6" type="ORF">ALEPTO_LOCUS12818</name>
</gene>
<dbReference type="InterPro" id="IPR027417">
    <property type="entry name" value="P-loop_NTPase"/>
</dbReference>
<dbReference type="OrthoDB" id="47330at2759"/>
<dbReference type="PANTHER" id="PTHR11638:SF18">
    <property type="entry name" value="HEAT SHOCK PROTEIN 104"/>
    <property type="match status" value="1"/>
</dbReference>
<dbReference type="FunFam" id="3.40.50.300:FF:000025">
    <property type="entry name" value="ATP-dependent Clp protease subunit"/>
    <property type="match status" value="1"/>
</dbReference>
<dbReference type="Gene3D" id="3.40.50.300">
    <property type="entry name" value="P-loop containing nucleotide triphosphate hydrolases"/>
    <property type="match status" value="1"/>
</dbReference>
<dbReference type="InterPro" id="IPR003959">
    <property type="entry name" value="ATPase_AAA_core"/>
</dbReference>
<feature type="domain" description="AAA+ ATPase" evidence="5">
    <location>
        <begin position="173"/>
        <end position="339"/>
    </location>
</feature>
<keyword evidence="3" id="KW-0143">Chaperone</keyword>
<dbReference type="Pfam" id="PF07724">
    <property type="entry name" value="AAA_2"/>
    <property type="match status" value="1"/>
</dbReference>
<dbReference type="GO" id="GO:0016887">
    <property type="term" value="F:ATP hydrolysis activity"/>
    <property type="evidence" value="ECO:0007669"/>
    <property type="project" value="InterPro"/>
</dbReference>
<evidence type="ECO:0000313" key="6">
    <source>
        <dbReference type="EMBL" id="CAG8736896.1"/>
    </source>
</evidence>
<keyword evidence="4" id="KW-0175">Coiled coil</keyword>
<evidence type="ECO:0000256" key="1">
    <source>
        <dbReference type="ARBA" id="ARBA00022741"/>
    </source>
</evidence>
<sequence>MRLTAAEKEKKDEVEVFNLQQEIKKQQREFVELLGLDQKENKIIQELNQAKKELAQAEKELIICQEGEKLDLDKASELMNLTIPSRKEKVKKIEKEANRNVLRKYFINREDIALTIAQKYDLSIGKILADEQQKLLFLPVILQQRVKGQKQALRAVSDAIFRARAGVQDPNHPLASFLFVGPTGVGKTEVALTIAEQLFDQKKNLIRLDMTEFSEPHSISKLIGSPPGYIGFEERPRLEVIREKMYSVILFDEIEKSHPEAINILLQILDNGFLTLANGREVNFRNTIIILTTNLGSELYFEGKKMDEIKEELNFELKSHFRPEFLNRLDEIVFFNPLSREVIKEIIIKELDLFIQRVAQEKNITL</sequence>
<organism evidence="6 7">
    <name type="scientific">Ambispora leptoticha</name>
    <dbReference type="NCBI Taxonomy" id="144679"/>
    <lineage>
        <taxon>Eukaryota</taxon>
        <taxon>Fungi</taxon>
        <taxon>Fungi incertae sedis</taxon>
        <taxon>Mucoromycota</taxon>
        <taxon>Glomeromycotina</taxon>
        <taxon>Glomeromycetes</taxon>
        <taxon>Archaeosporales</taxon>
        <taxon>Ambisporaceae</taxon>
        <taxon>Ambispora</taxon>
    </lineage>
</organism>
<dbReference type="GO" id="GO:0005524">
    <property type="term" value="F:ATP binding"/>
    <property type="evidence" value="ECO:0007669"/>
    <property type="project" value="UniProtKB-KW"/>
</dbReference>
<dbReference type="SUPFAM" id="SSF52540">
    <property type="entry name" value="P-loop containing nucleoside triphosphate hydrolases"/>
    <property type="match status" value="1"/>
</dbReference>
<dbReference type="PANTHER" id="PTHR11638">
    <property type="entry name" value="ATP-DEPENDENT CLP PROTEASE"/>
    <property type="match status" value="1"/>
</dbReference>
<name>A0A9N9IIA1_9GLOM</name>
<dbReference type="PRINTS" id="PR00300">
    <property type="entry name" value="CLPPROTEASEA"/>
</dbReference>
<comment type="caution">
    <text evidence="6">The sequence shown here is derived from an EMBL/GenBank/DDBJ whole genome shotgun (WGS) entry which is preliminary data.</text>
</comment>
<dbReference type="InterPro" id="IPR050130">
    <property type="entry name" value="ClpA_ClpB"/>
</dbReference>
<dbReference type="CDD" id="cd19499">
    <property type="entry name" value="RecA-like_ClpB_Hsp104-like"/>
    <property type="match status" value="1"/>
</dbReference>
<dbReference type="GO" id="GO:0005737">
    <property type="term" value="C:cytoplasm"/>
    <property type="evidence" value="ECO:0007669"/>
    <property type="project" value="TreeGrafter"/>
</dbReference>
<proteinExistence type="predicted"/>
<accession>A0A9N9IIA1</accession>
<keyword evidence="1" id="KW-0547">Nucleotide-binding</keyword>
<dbReference type="InterPro" id="IPR001270">
    <property type="entry name" value="ClpA/B"/>
</dbReference>
<keyword evidence="2" id="KW-0067">ATP-binding</keyword>
<dbReference type="SMART" id="SM00382">
    <property type="entry name" value="AAA"/>
    <property type="match status" value="1"/>
</dbReference>
<feature type="coiled-coil region" evidence="4">
    <location>
        <begin position="9"/>
        <end position="67"/>
    </location>
</feature>
<dbReference type="InterPro" id="IPR003593">
    <property type="entry name" value="AAA+_ATPase"/>
</dbReference>
<dbReference type="GO" id="GO:0034605">
    <property type="term" value="P:cellular response to heat"/>
    <property type="evidence" value="ECO:0007669"/>
    <property type="project" value="TreeGrafter"/>
</dbReference>
<evidence type="ECO:0000256" key="3">
    <source>
        <dbReference type="ARBA" id="ARBA00023186"/>
    </source>
</evidence>
<evidence type="ECO:0000259" key="5">
    <source>
        <dbReference type="SMART" id="SM00382"/>
    </source>
</evidence>